<reference evidence="1" key="1">
    <citation type="submission" date="2018-05" db="EMBL/GenBank/DDBJ databases">
        <authorList>
            <person name="Lanie J.A."/>
            <person name="Ng W.-L."/>
            <person name="Kazmierczak K.M."/>
            <person name="Andrzejewski T.M."/>
            <person name="Davidsen T.M."/>
            <person name="Wayne K.J."/>
            <person name="Tettelin H."/>
            <person name="Glass J.I."/>
            <person name="Rusch D."/>
            <person name="Podicherti R."/>
            <person name="Tsui H.-C.T."/>
            <person name="Winkler M.E."/>
        </authorList>
    </citation>
    <scope>NUCLEOTIDE SEQUENCE</scope>
</reference>
<gene>
    <name evidence="1" type="ORF">METZ01_LOCUS105446</name>
</gene>
<dbReference type="EMBL" id="UINC01011988">
    <property type="protein sequence ID" value="SVA52592.1"/>
    <property type="molecule type" value="Genomic_DNA"/>
</dbReference>
<dbReference type="AlphaFoldDB" id="A0A381WJG9"/>
<protein>
    <recommendedName>
        <fullName evidence="2">Cytochrome c domain-containing protein</fullName>
    </recommendedName>
</protein>
<accession>A0A381WJG9</accession>
<proteinExistence type="predicted"/>
<dbReference type="InterPro" id="IPR022269">
    <property type="entry name" value="SO_2930-like_C"/>
</dbReference>
<dbReference type="NCBIfam" id="TIGR03806">
    <property type="entry name" value="chp_HNE_0200"/>
    <property type="match status" value="1"/>
</dbReference>
<evidence type="ECO:0008006" key="2">
    <source>
        <dbReference type="Google" id="ProtNLM"/>
    </source>
</evidence>
<name>A0A381WJG9_9ZZZZ</name>
<sequence>MNLTYKFFFYSLLLILSQSILAVNDSAVLSKDFPSKLSEFNFFSNQAQQIPSNRVIPYDLISTLFSDYSYKKRFVYVPESKKATYREDWVFDFPVGSALIKTFYYPLDERDLTLGNNLLETRLLLHKENGWDAVSYAWNEDQTEAYLKIAGKTVHTSWINKEGRNISVRYRVPNKNQCKECHSTNDEISPIGPKARNLNREFNYSHGSKHQLVNLLKEGVIESYPNTFRTIADWEDSSFTLEERARAYLAINCGHCHMTSGVANSTGLYLNLNEIRSIHLGINKSPVATGRGSGNLKYSIVPGQARESILLFRMISTDPGVMMPESGRSLVHKEAVLLIEEWINSMK</sequence>
<organism evidence="1">
    <name type="scientific">marine metagenome</name>
    <dbReference type="NCBI Taxonomy" id="408172"/>
    <lineage>
        <taxon>unclassified sequences</taxon>
        <taxon>metagenomes</taxon>
        <taxon>ecological metagenomes</taxon>
    </lineage>
</organism>
<evidence type="ECO:0000313" key="1">
    <source>
        <dbReference type="EMBL" id="SVA52592.1"/>
    </source>
</evidence>